<evidence type="ECO:0000313" key="3">
    <source>
        <dbReference type="Proteomes" id="UP000738349"/>
    </source>
</evidence>
<dbReference type="AlphaFoldDB" id="A0A9P9FN11"/>
<keyword evidence="3" id="KW-1185">Reference proteome</keyword>
<feature type="region of interest" description="Disordered" evidence="1">
    <location>
        <begin position="197"/>
        <end position="252"/>
    </location>
</feature>
<dbReference type="OrthoDB" id="10636734at2759"/>
<evidence type="ECO:0000256" key="1">
    <source>
        <dbReference type="SAM" id="MobiDB-lite"/>
    </source>
</evidence>
<name>A0A9P9FN11_9HYPO</name>
<protein>
    <submittedName>
        <fullName evidence="2">Uncharacterized protein</fullName>
    </submittedName>
</protein>
<reference evidence="2" key="1">
    <citation type="journal article" date="2021" name="Nat. Commun.">
        <title>Genetic determinants of endophytism in the Arabidopsis root mycobiome.</title>
        <authorList>
            <person name="Mesny F."/>
            <person name="Miyauchi S."/>
            <person name="Thiergart T."/>
            <person name="Pickel B."/>
            <person name="Atanasova L."/>
            <person name="Karlsson M."/>
            <person name="Huettel B."/>
            <person name="Barry K.W."/>
            <person name="Haridas S."/>
            <person name="Chen C."/>
            <person name="Bauer D."/>
            <person name="Andreopoulos W."/>
            <person name="Pangilinan J."/>
            <person name="LaButti K."/>
            <person name="Riley R."/>
            <person name="Lipzen A."/>
            <person name="Clum A."/>
            <person name="Drula E."/>
            <person name="Henrissat B."/>
            <person name="Kohler A."/>
            <person name="Grigoriev I.V."/>
            <person name="Martin F.M."/>
            <person name="Hacquard S."/>
        </authorList>
    </citation>
    <scope>NUCLEOTIDE SEQUENCE</scope>
    <source>
        <strain evidence="2">MPI-CAGE-AT-0147</strain>
    </source>
</reference>
<proteinExistence type="predicted"/>
<dbReference type="Proteomes" id="UP000738349">
    <property type="component" value="Unassembled WGS sequence"/>
</dbReference>
<evidence type="ECO:0000313" key="2">
    <source>
        <dbReference type="EMBL" id="KAH7170335.1"/>
    </source>
</evidence>
<gene>
    <name evidence="2" type="ORF">EDB81DRAFT_161256</name>
</gene>
<comment type="caution">
    <text evidence="2">The sequence shown here is derived from an EMBL/GenBank/DDBJ whole genome shotgun (WGS) entry which is preliminary data.</text>
</comment>
<sequence>MVNTHEPGHRRHAIPPLTHPSTQLPGVCRSQLSTLNSQLSGLARAAACIIGHGRPQFTSVVYHPSKARLAIAAKKANVHAVRSPSPPPPCSHSTWCGVGRSIFEGLNFPEGLCLPGLGIVMPCTRHAGRPSLPPLVASLEIPFRMPCRKRARAPSTSPHVPSPQMMPALHGGFPPLSVDDARNPARSQPETLLCTVANTDHGLGPLDSRRRKDKLQSQTAGPSKHMAPASESGRVNDPRRFRFHRWCPSGPR</sequence>
<feature type="region of interest" description="Disordered" evidence="1">
    <location>
        <begin position="1"/>
        <end position="22"/>
    </location>
</feature>
<dbReference type="EMBL" id="JAGMUV010000002">
    <property type="protein sequence ID" value="KAH7170335.1"/>
    <property type="molecule type" value="Genomic_DNA"/>
</dbReference>
<accession>A0A9P9FN11</accession>
<organism evidence="2 3">
    <name type="scientific">Dactylonectria macrodidyma</name>
    <dbReference type="NCBI Taxonomy" id="307937"/>
    <lineage>
        <taxon>Eukaryota</taxon>
        <taxon>Fungi</taxon>
        <taxon>Dikarya</taxon>
        <taxon>Ascomycota</taxon>
        <taxon>Pezizomycotina</taxon>
        <taxon>Sordariomycetes</taxon>
        <taxon>Hypocreomycetidae</taxon>
        <taxon>Hypocreales</taxon>
        <taxon>Nectriaceae</taxon>
        <taxon>Dactylonectria</taxon>
    </lineage>
</organism>